<dbReference type="SMART" id="SM00380">
    <property type="entry name" value="AP2"/>
    <property type="match status" value="1"/>
</dbReference>
<dbReference type="EMBL" id="KZ451973">
    <property type="protein sequence ID" value="PKA56429.1"/>
    <property type="molecule type" value="Genomic_DNA"/>
</dbReference>
<evidence type="ECO:0000256" key="3">
    <source>
        <dbReference type="ARBA" id="ARBA00023125"/>
    </source>
</evidence>
<accession>A0A2I0ALJ9</accession>
<protein>
    <submittedName>
        <fullName evidence="8">Ethylene-responsive transcription factor CRF4</fullName>
    </submittedName>
</protein>
<dbReference type="OrthoDB" id="777519at2759"/>
<evidence type="ECO:0000256" key="1">
    <source>
        <dbReference type="ARBA" id="ARBA00004123"/>
    </source>
</evidence>
<evidence type="ECO:0000256" key="2">
    <source>
        <dbReference type="ARBA" id="ARBA00023015"/>
    </source>
</evidence>
<dbReference type="PANTHER" id="PTHR31194:SF140">
    <property type="entry name" value="ETHYLENE-RESPONSIVE TRANSCRIPTION FACTOR CRF2"/>
    <property type="match status" value="1"/>
</dbReference>
<dbReference type="AlphaFoldDB" id="A0A2I0ALJ9"/>
<keyword evidence="3" id="KW-0238">DNA-binding</keyword>
<evidence type="ECO:0000313" key="8">
    <source>
        <dbReference type="EMBL" id="PKA56429.1"/>
    </source>
</evidence>
<evidence type="ECO:0000259" key="7">
    <source>
        <dbReference type="PROSITE" id="PS51032"/>
    </source>
</evidence>
<keyword evidence="9" id="KW-1185">Reference proteome</keyword>
<dbReference type="InterPro" id="IPR001471">
    <property type="entry name" value="AP2/ERF_dom"/>
</dbReference>
<dbReference type="InterPro" id="IPR050913">
    <property type="entry name" value="AP2/ERF_ERF"/>
</dbReference>
<dbReference type="GO" id="GO:0003700">
    <property type="term" value="F:DNA-binding transcription factor activity"/>
    <property type="evidence" value="ECO:0007669"/>
    <property type="project" value="InterPro"/>
</dbReference>
<dbReference type="Gene3D" id="3.30.730.10">
    <property type="entry name" value="AP2/ERF domain"/>
    <property type="match status" value="1"/>
</dbReference>
<dbReference type="GO" id="GO:0005634">
    <property type="term" value="C:nucleus"/>
    <property type="evidence" value="ECO:0007669"/>
    <property type="project" value="UniProtKB-SubCell"/>
</dbReference>
<dbReference type="InterPro" id="IPR016177">
    <property type="entry name" value="DNA-bd_dom_sf"/>
</dbReference>
<reference evidence="8 9" key="1">
    <citation type="journal article" date="2017" name="Nature">
        <title>The Apostasia genome and the evolution of orchids.</title>
        <authorList>
            <person name="Zhang G.Q."/>
            <person name="Liu K.W."/>
            <person name="Li Z."/>
            <person name="Lohaus R."/>
            <person name="Hsiao Y.Y."/>
            <person name="Niu S.C."/>
            <person name="Wang J.Y."/>
            <person name="Lin Y.C."/>
            <person name="Xu Q."/>
            <person name="Chen L.J."/>
            <person name="Yoshida K."/>
            <person name="Fujiwara S."/>
            <person name="Wang Z.W."/>
            <person name="Zhang Y.Q."/>
            <person name="Mitsuda N."/>
            <person name="Wang M."/>
            <person name="Liu G.H."/>
            <person name="Pecoraro L."/>
            <person name="Huang H.X."/>
            <person name="Xiao X.J."/>
            <person name="Lin M."/>
            <person name="Wu X.Y."/>
            <person name="Wu W.L."/>
            <person name="Chen Y.Y."/>
            <person name="Chang S.B."/>
            <person name="Sakamoto S."/>
            <person name="Ohme-Takagi M."/>
            <person name="Yagi M."/>
            <person name="Zeng S.J."/>
            <person name="Shen C.Y."/>
            <person name="Yeh C.M."/>
            <person name="Luo Y.B."/>
            <person name="Tsai W.C."/>
            <person name="Van de Peer Y."/>
            <person name="Liu Z.J."/>
        </authorList>
    </citation>
    <scope>NUCLEOTIDE SEQUENCE [LARGE SCALE GENOMIC DNA]</scope>
    <source>
        <strain evidence="9">cv. Shenzhen</strain>
        <tissue evidence="8">Stem</tissue>
    </source>
</reference>
<dbReference type="Proteomes" id="UP000236161">
    <property type="component" value="Unassembled WGS sequence"/>
</dbReference>
<keyword evidence="4" id="KW-0804">Transcription</keyword>
<dbReference type="GO" id="GO:0003677">
    <property type="term" value="F:DNA binding"/>
    <property type="evidence" value="ECO:0007669"/>
    <property type="project" value="UniProtKB-KW"/>
</dbReference>
<dbReference type="PROSITE" id="PS51032">
    <property type="entry name" value="AP2_ERF"/>
    <property type="match status" value="1"/>
</dbReference>
<comment type="subcellular location">
    <subcellularLocation>
        <location evidence="1">Nucleus</location>
    </subcellularLocation>
</comment>
<proteinExistence type="predicted"/>
<dbReference type="PRINTS" id="PR00367">
    <property type="entry name" value="ETHRSPELEMNT"/>
</dbReference>
<feature type="region of interest" description="Disordered" evidence="6">
    <location>
        <begin position="86"/>
        <end position="127"/>
    </location>
</feature>
<dbReference type="PANTHER" id="PTHR31194">
    <property type="entry name" value="SHN SHINE , DNA BINDING / TRANSCRIPTION FACTOR"/>
    <property type="match status" value="1"/>
</dbReference>
<organism evidence="8 9">
    <name type="scientific">Apostasia shenzhenica</name>
    <dbReference type="NCBI Taxonomy" id="1088818"/>
    <lineage>
        <taxon>Eukaryota</taxon>
        <taxon>Viridiplantae</taxon>
        <taxon>Streptophyta</taxon>
        <taxon>Embryophyta</taxon>
        <taxon>Tracheophyta</taxon>
        <taxon>Spermatophyta</taxon>
        <taxon>Magnoliopsida</taxon>
        <taxon>Liliopsida</taxon>
        <taxon>Asparagales</taxon>
        <taxon>Orchidaceae</taxon>
        <taxon>Apostasioideae</taxon>
        <taxon>Apostasia</taxon>
    </lineage>
</organism>
<dbReference type="CDD" id="cd00018">
    <property type="entry name" value="AP2"/>
    <property type="match status" value="1"/>
</dbReference>
<dbReference type="InterPro" id="IPR036955">
    <property type="entry name" value="AP2/ERF_dom_sf"/>
</dbReference>
<feature type="compositionally biased region" description="Polar residues" evidence="6">
    <location>
        <begin position="107"/>
        <end position="117"/>
    </location>
</feature>
<evidence type="ECO:0000256" key="6">
    <source>
        <dbReference type="SAM" id="MobiDB-lite"/>
    </source>
</evidence>
<keyword evidence="2" id="KW-0805">Transcription regulation</keyword>
<dbReference type="Pfam" id="PF00847">
    <property type="entry name" value="AP2"/>
    <property type="match status" value="1"/>
</dbReference>
<gene>
    <name evidence="8" type="primary">CRF4</name>
    <name evidence="8" type="ORF">AXF42_Ash014932</name>
</gene>
<evidence type="ECO:0000256" key="4">
    <source>
        <dbReference type="ARBA" id="ARBA00023163"/>
    </source>
</evidence>
<sequence length="326" mass="35897">MPAAMEIKHTVHLDVISKPLLPPNHRHRLTAASPARLDCAAGEPGVPRTVRIFCEDHDATDSSSGEEIGCPRRRVKRYVQEIRFEKRPARPSAAAEGQLKRKRKKSGASSPRTLPSPTGTRRYRGVRRRPWGKYAAEIRDPVRGVRLWLGTYDTAEEAALVYDSAAIQLRGPGATTNFAGRPPEPAPLTNVSSSVGYESSEESQNISSPTSVLRHLSSASVAHAPEKPAGRFAVLPEELSGETMPFDETPLFSELLDFGASQPKLFEESPPRLIFFSDHQSLPDSGFDFRSPSTCQEDESDDFFSEIGDLFTLDPLVDQFIADPIC</sequence>
<evidence type="ECO:0000256" key="5">
    <source>
        <dbReference type="ARBA" id="ARBA00023242"/>
    </source>
</evidence>
<keyword evidence="5" id="KW-0539">Nucleus</keyword>
<evidence type="ECO:0000313" key="9">
    <source>
        <dbReference type="Proteomes" id="UP000236161"/>
    </source>
</evidence>
<dbReference type="FunFam" id="3.30.730.10:FF:000001">
    <property type="entry name" value="Ethylene-responsive transcription factor 2"/>
    <property type="match status" value="1"/>
</dbReference>
<dbReference type="SUPFAM" id="SSF54171">
    <property type="entry name" value="DNA-binding domain"/>
    <property type="match status" value="1"/>
</dbReference>
<feature type="domain" description="AP2/ERF" evidence="7">
    <location>
        <begin position="122"/>
        <end position="179"/>
    </location>
</feature>
<dbReference type="STRING" id="1088818.A0A2I0ALJ9"/>
<name>A0A2I0ALJ9_9ASPA</name>